<keyword evidence="2" id="KW-0813">Transport</keyword>
<dbReference type="InterPro" id="IPR036291">
    <property type="entry name" value="NAD(P)-bd_dom_sf"/>
</dbReference>
<dbReference type="GO" id="GO:0015079">
    <property type="term" value="F:potassium ion transmembrane transporter activity"/>
    <property type="evidence" value="ECO:0007669"/>
    <property type="project" value="InterPro"/>
</dbReference>
<sequence length="220" mass="23920">MDIILVGGDKLIYHLAKKLISKGHFLTIINRDRKQAEDLSREINATVVFGDATNQSVLEDAGAYKADNLVALTQKDHNNLFICKMAMDYFGVERTTALVNNPENEELFSTLGITGIFNITDLVSSIIEQSVVADDVSNLTMIEEGKLSIFQVEVSPDSEACGKEIKEIDLPLTIVLGGIVRNGDITIPRGGSKVQAGDKIVIISLPEEQAEAIKVFGGEE</sequence>
<dbReference type="Gene3D" id="3.40.50.720">
    <property type="entry name" value="NAD(P)-binding Rossmann-like Domain"/>
    <property type="match status" value="1"/>
</dbReference>
<evidence type="ECO:0000313" key="15">
    <source>
        <dbReference type="Proteomes" id="UP000198612"/>
    </source>
</evidence>
<evidence type="ECO:0000313" key="11">
    <source>
        <dbReference type="EMBL" id="SDJ13059.1"/>
    </source>
</evidence>
<dbReference type="EMBL" id="FMYT01000012">
    <property type="protein sequence ID" value="SDC72392.1"/>
    <property type="molecule type" value="Genomic_DNA"/>
</dbReference>
<dbReference type="InterPro" id="IPR050721">
    <property type="entry name" value="Trk_Ktr_HKT_K-transport"/>
</dbReference>
<gene>
    <name evidence="13" type="ORF">BY453_13612</name>
    <name evidence="14" type="ORF">C7954_1142</name>
    <name evidence="9" type="ORF">SAMN04488597_11283</name>
    <name evidence="10" type="ORF">SAMN04488598_1474</name>
    <name evidence="12" type="ORF">SAMN04515652_14816</name>
    <name evidence="11" type="ORF">SAMN04515654_12921</name>
</gene>
<keyword evidence="6" id="KW-0406">Ion transport</keyword>
<keyword evidence="5" id="KW-0520">NAD</keyword>
<dbReference type="InterPro" id="IPR036721">
    <property type="entry name" value="RCK_C_sf"/>
</dbReference>
<dbReference type="RefSeq" id="WP_089655683.1">
    <property type="nucleotide sequence ID" value="NZ_FMYT01000012.1"/>
</dbReference>
<reference evidence="14 18" key="4">
    <citation type="submission" date="2019-03" db="EMBL/GenBank/DDBJ databases">
        <title>Subsurface microbial communities from deep shales in Ohio and West Virginia, USA.</title>
        <authorList>
            <person name="Wrighton K."/>
        </authorList>
    </citation>
    <scope>NUCLEOTIDE SEQUENCE [LARGE SCALE GENOMIC DNA]</scope>
    <source>
        <strain evidence="14 18">DSMZ 11287</strain>
    </source>
</reference>
<dbReference type="EMBL" id="SOAA01000036">
    <property type="protein sequence ID" value="TDS26338.1"/>
    <property type="molecule type" value="Genomic_DNA"/>
</dbReference>
<keyword evidence="3" id="KW-0633">Potassium transport</keyword>
<feature type="domain" description="RCK N-terminal" evidence="7">
    <location>
        <begin position="1"/>
        <end position="120"/>
    </location>
</feature>
<dbReference type="Proteomes" id="UP000198945">
    <property type="component" value="Unassembled WGS sequence"/>
</dbReference>
<dbReference type="EMBL" id="FOHG01000048">
    <property type="protein sequence ID" value="SET24511.1"/>
    <property type="molecule type" value="Genomic_DNA"/>
</dbReference>
<proteinExistence type="predicted"/>
<keyword evidence="4" id="KW-0630">Potassium</keyword>
<dbReference type="AlphaFoldDB" id="A0A1G6NWS6"/>
<evidence type="ECO:0000256" key="2">
    <source>
        <dbReference type="ARBA" id="ARBA00022448"/>
    </source>
</evidence>
<dbReference type="PROSITE" id="PS51201">
    <property type="entry name" value="RCK_N"/>
    <property type="match status" value="1"/>
</dbReference>
<dbReference type="Proteomes" id="UP000324896">
    <property type="component" value="Unassembled WGS sequence"/>
</dbReference>
<evidence type="ECO:0000256" key="5">
    <source>
        <dbReference type="ARBA" id="ARBA00023027"/>
    </source>
</evidence>
<evidence type="ECO:0000313" key="12">
    <source>
        <dbReference type="EMBL" id="SET24511.1"/>
    </source>
</evidence>
<reference evidence="15 17" key="1">
    <citation type="submission" date="2016-10" db="EMBL/GenBank/DDBJ databases">
        <authorList>
            <person name="Varghese N."/>
            <person name="Submissions S."/>
        </authorList>
    </citation>
    <scope>NUCLEOTIDE SEQUENCE [LARGE SCALE GENOMIC DNA]</scope>
    <source>
        <strain evidence="9 20">WG10</strain>
        <strain evidence="10 17">WG2</strain>
        <strain evidence="12 15">WG5</strain>
    </source>
</reference>
<dbReference type="Proteomes" id="UP000295758">
    <property type="component" value="Unassembled WGS sequence"/>
</dbReference>
<evidence type="ECO:0000256" key="6">
    <source>
        <dbReference type="ARBA" id="ARBA00023065"/>
    </source>
</evidence>
<dbReference type="Pfam" id="PF02254">
    <property type="entry name" value="TrkA_N"/>
    <property type="match status" value="1"/>
</dbReference>
<dbReference type="SUPFAM" id="SSF51735">
    <property type="entry name" value="NAD(P)-binding Rossmann-fold domains"/>
    <property type="match status" value="1"/>
</dbReference>
<dbReference type="InterPro" id="IPR003148">
    <property type="entry name" value="RCK_N"/>
</dbReference>
<dbReference type="PRINTS" id="PR00335">
    <property type="entry name" value="KUPTAKETRKA"/>
</dbReference>
<dbReference type="EMBL" id="FNEH01000029">
    <property type="protein sequence ID" value="SDJ13059.1"/>
    <property type="molecule type" value="Genomic_DNA"/>
</dbReference>
<dbReference type="InterPro" id="IPR006036">
    <property type="entry name" value="K_uptake_TrkA"/>
</dbReference>
<evidence type="ECO:0000313" key="17">
    <source>
        <dbReference type="Proteomes" id="UP000199519"/>
    </source>
</evidence>
<evidence type="ECO:0000256" key="1">
    <source>
        <dbReference type="ARBA" id="ARBA00017378"/>
    </source>
</evidence>
<dbReference type="Gene3D" id="3.30.70.1450">
    <property type="entry name" value="Regulator of K+ conductance, C-terminal domain"/>
    <property type="match status" value="1"/>
</dbReference>
<dbReference type="PANTHER" id="PTHR43833:SF5">
    <property type="entry name" value="TRK SYSTEM POTASSIUM UPTAKE PROTEIN TRKA"/>
    <property type="match status" value="1"/>
</dbReference>
<name>A0A1G6NWS6_9FIRM</name>
<evidence type="ECO:0000256" key="4">
    <source>
        <dbReference type="ARBA" id="ARBA00022958"/>
    </source>
</evidence>
<evidence type="ECO:0000259" key="7">
    <source>
        <dbReference type="PROSITE" id="PS51201"/>
    </source>
</evidence>
<accession>A0A1G6NWS6</accession>
<dbReference type="Proteomes" id="UP000198612">
    <property type="component" value="Unassembled WGS sequence"/>
</dbReference>
<dbReference type="EMBL" id="FNBJ01000047">
    <property type="protein sequence ID" value="SDG10499.1"/>
    <property type="molecule type" value="Genomic_DNA"/>
</dbReference>
<dbReference type="Proteomes" id="UP000199519">
    <property type="component" value="Unassembled WGS sequence"/>
</dbReference>
<reference evidence="11 16" key="2">
    <citation type="submission" date="2016-10" db="EMBL/GenBank/DDBJ databases">
        <authorList>
            <person name="de Groot N.N."/>
        </authorList>
    </citation>
    <scope>NUCLEOTIDE SEQUENCE [LARGE SCALE GENOMIC DNA]</scope>
    <source>
        <strain evidence="11 16">WG7</strain>
    </source>
</reference>
<evidence type="ECO:0000259" key="8">
    <source>
        <dbReference type="PROSITE" id="PS51202"/>
    </source>
</evidence>
<dbReference type="GO" id="GO:0005886">
    <property type="term" value="C:plasma membrane"/>
    <property type="evidence" value="ECO:0007669"/>
    <property type="project" value="InterPro"/>
</dbReference>
<dbReference type="GeneID" id="57012650"/>
<dbReference type="InterPro" id="IPR006037">
    <property type="entry name" value="RCK_C"/>
</dbReference>
<dbReference type="PANTHER" id="PTHR43833">
    <property type="entry name" value="POTASSIUM CHANNEL PROTEIN 2-RELATED-RELATED"/>
    <property type="match status" value="1"/>
</dbReference>
<dbReference type="EMBL" id="SOEF01000014">
    <property type="protein sequence ID" value="TDX43709.1"/>
    <property type="molecule type" value="Genomic_DNA"/>
</dbReference>
<keyword evidence="17" id="KW-1185">Reference proteome</keyword>
<dbReference type="Pfam" id="PF02080">
    <property type="entry name" value="TrkA_C"/>
    <property type="match status" value="1"/>
</dbReference>
<reference evidence="13 19" key="3">
    <citation type="submission" date="2019-03" db="EMBL/GenBank/DDBJ databases">
        <title>Deep subsurface shale carbon reservoir microbial communities from Ohio and West Virginia, USA.</title>
        <authorList>
            <person name="Wrighton K."/>
        </authorList>
    </citation>
    <scope>NUCLEOTIDE SEQUENCE [LARGE SCALE GENOMIC DNA]</scope>
    <source>
        <strain evidence="13 19">UTICA-S4D12</strain>
    </source>
</reference>
<evidence type="ECO:0000313" key="9">
    <source>
        <dbReference type="EMBL" id="SDC72392.1"/>
    </source>
</evidence>
<evidence type="ECO:0000313" key="20">
    <source>
        <dbReference type="Proteomes" id="UP000324896"/>
    </source>
</evidence>
<organism evidence="9 20">
    <name type="scientific">Halanaerobium congolense</name>
    <dbReference type="NCBI Taxonomy" id="54121"/>
    <lineage>
        <taxon>Bacteria</taxon>
        <taxon>Bacillati</taxon>
        <taxon>Bacillota</taxon>
        <taxon>Clostridia</taxon>
        <taxon>Halanaerobiales</taxon>
        <taxon>Halanaerobiaceae</taxon>
        <taxon>Halanaerobium</taxon>
    </lineage>
</organism>
<dbReference type="Proteomes" id="UP000295472">
    <property type="component" value="Unassembled WGS sequence"/>
</dbReference>
<protein>
    <recommendedName>
        <fullName evidence="1">Trk system potassium uptake protein TrkA</fullName>
    </recommendedName>
</protein>
<evidence type="ECO:0000313" key="13">
    <source>
        <dbReference type="EMBL" id="TDS26338.1"/>
    </source>
</evidence>
<evidence type="ECO:0000313" key="10">
    <source>
        <dbReference type="EMBL" id="SDG10499.1"/>
    </source>
</evidence>
<evidence type="ECO:0000256" key="3">
    <source>
        <dbReference type="ARBA" id="ARBA00022538"/>
    </source>
</evidence>
<evidence type="ECO:0000313" key="18">
    <source>
        <dbReference type="Proteomes" id="UP000295472"/>
    </source>
</evidence>
<evidence type="ECO:0000313" key="16">
    <source>
        <dbReference type="Proteomes" id="UP000198945"/>
    </source>
</evidence>
<evidence type="ECO:0000313" key="14">
    <source>
        <dbReference type="EMBL" id="TDX43709.1"/>
    </source>
</evidence>
<dbReference type="PROSITE" id="PS51202">
    <property type="entry name" value="RCK_C"/>
    <property type="match status" value="1"/>
</dbReference>
<dbReference type="SUPFAM" id="SSF116726">
    <property type="entry name" value="TrkA C-terminal domain-like"/>
    <property type="match status" value="1"/>
</dbReference>
<evidence type="ECO:0000313" key="19">
    <source>
        <dbReference type="Proteomes" id="UP000295758"/>
    </source>
</evidence>
<feature type="domain" description="RCK C-terminal" evidence="8">
    <location>
        <begin position="137"/>
        <end position="219"/>
    </location>
</feature>